<gene>
    <name evidence="8" type="ORF">DPPLL_21890</name>
</gene>
<dbReference type="PROSITE" id="PS51918">
    <property type="entry name" value="RADICAL_SAM"/>
    <property type="match status" value="1"/>
</dbReference>
<dbReference type="PANTHER" id="PTHR43409:SF16">
    <property type="entry name" value="SLR0320 PROTEIN"/>
    <property type="match status" value="1"/>
</dbReference>
<evidence type="ECO:0000259" key="7">
    <source>
        <dbReference type="PROSITE" id="PS51918"/>
    </source>
</evidence>
<dbReference type="PANTHER" id="PTHR43409">
    <property type="entry name" value="ANAEROBIC MAGNESIUM-PROTOPORPHYRIN IX MONOMETHYL ESTER CYCLASE-RELATED"/>
    <property type="match status" value="1"/>
</dbReference>
<evidence type="ECO:0000313" key="9">
    <source>
        <dbReference type="Proteomes" id="UP000830055"/>
    </source>
</evidence>
<dbReference type="InterPro" id="IPR023404">
    <property type="entry name" value="rSAM_horseshoe"/>
</dbReference>
<dbReference type="InterPro" id="IPR025288">
    <property type="entry name" value="DUF4080"/>
</dbReference>
<proteinExistence type="predicted"/>
<dbReference type="InterPro" id="IPR007197">
    <property type="entry name" value="rSAM"/>
</dbReference>
<keyword evidence="2" id="KW-0949">S-adenosyl-L-methionine</keyword>
<dbReference type="InterPro" id="IPR006158">
    <property type="entry name" value="Cobalamin-bd"/>
</dbReference>
<accession>A0ABM7WA42</accession>
<sequence length="564" mass="64205">MVKILAVGINARFTHSCLALFYLRREIEANLPGSTVRILQCTINDPVYALFQQLTDEAADYLFFSAAIWNSDLVERLIEDLLQLSAGPMIVVGGPQAAVVGSRFADSPRVSVFSGAIETAGPAFYRDLREKKLAKSYQAPSFQAAGLTVASPYRPGDFSSALRDRAVYYESSRGCPFACTYCLSSVERGLYHKDLLQVREELAAILVHRPKSVRFVDRTFNDVPQRALAIWRMCVELGRETLFHFELAPDRFTEELFAFLETVPPGRFQFEIGLQSTNPETLAAIKREVDLRQAAENVKRLRRLETIHLHLDLILGLPFETAATFSRSVNEALAMEPHYLQMGLLKVLPDTELARQAEAYAYRWSRRPPYPVLATRWLEPEVLRDLYRLGECLESCVNNRFFVSLWRYLVRSGEDLALFFSGLSRLFLEQGYYFKAATQETLCGLLTCHVAGRADYPLCRELLIYDWLRCGHRFLPESLQQSESSFTELRDQVYRTLPGHVAGLFDEQGRNHFIRKHVFYRFQPQTLAVLGYGNTAAMAVLCFTAQREDTVQRHVKTVVLALSD</sequence>
<organism evidence="8 9">
    <name type="scientific">Desulfofustis limnaeus</name>
    <dbReference type="NCBI Taxonomy" id="2740163"/>
    <lineage>
        <taxon>Bacteria</taxon>
        <taxon>Pseudomonadati</taxon>
        <taxon>Thermodesulfobacteriota</taxon>
        <taxon>Desulfobulbia</taxon>
        <taxon>Desulfobulbales</taxon>
        <taxon>Desulfocapsaceae</taxon>
        <taxon>Desulfofustis</taxon>
    </lineage>
</organism>
<feature type="domain" description="Radical SAM core" evidence="7">
    <location>
        <begin position="161"/>
        <end position="391"/>
    </location>
</feature>
<dbReference type="RefSeq" id="WP_284151236.1">
    <property type="nucleotide sequence ID" value="NZ_AP025516.1"/>
</dbReference>
<evidence type="ECO:0000313" key="8">
    <source>
        <dbReference type="EMBL" id="BDD87824.1"/>
    </source>
</evidence>
<evidence type="ECO:0000256" key="1">
    <source>
        <dbReference type="ARBA" id="ARBA00001966"/>
    </source>
</evidence>
<evidence type="ECO:0000259" key="6">
    <source>
        <dbReference type="PROSITE" id="PS51332"/>
    </source>
</evidence>
<keyword evidence="4" id="KW-0408">Iron</keyword>
<dbReference type="SFLD" id="SFLDG01082">
    <property type="entry name" value="B12-binding_domain_containing"/>
    <property type="match status" value="1"/>
</dbReference>
<dbReference type="SMART" id="SM00729">
    <property type="entry name" value="Elp3"/>
    <property type="match status" value="1"/>
</dbReference>
<dbReference type="Proteomes" id="UP000830055">
    <property type="component" value="Chromosome"/>
</dbReference>
<evidence type="ECO:0000256" key="4">
    <source>
        <dbReference type="ARBA" id="ARBA00023004"/>
    </source>
</evidence>
<evidence type="ECO:0000256" key="5">
    <source>
        <dbReference type="ARBA" id="ARBA00023014"/>
    </source>
</evidence>
<dbReference type="InterPro" id="IPR051198">
    <property type="entry name" value="BchE-like"/>
</dbReference>
<dbReference type="SFLD" id="SFLDS00029">
    <property type="entry name" value="Radical_SAM"/>
    <property type="match status" value="1"/>
</dbReference>
<keyword evidence="9" id="KW-1185">Reference proteome</keyword>
<dbReference type="Pfam" id="PF13311">
    <property type="entry name" value="DUF4080"/>
    <property type="match status" value="1"/>
</dbReference>
<keyword evidence="3" id="KW-0479">Metal-binding</keyword>
<protein>
    <submittedName>
        <fullName evidence="8">B12-binding domain-containing radical SAM protein</fullName>
    </submittedName>
</protein>
<name>A0ABM7WA42_9BACT</name>
<dbReference type="Pfam" id="PF04055">
    <property type="entry name" value="Radical_SAM"/>
    <property type="match status" value="1"/>
</dbReference>
<dbReference type="SUPFAM" id="SSF102114">
    <property type="entry name" value="Radical SAM enzymes"/>
    <property type="match status" value="1"/>
</dbReference>
<keyword evidence="5" id="KW-0411">Iron-sulfur</keyword>
<dbReference type="PROSITE" id="PS51332">
    <property type="entry name" value="B12_BINDING"/>
    <property type="match status" value="1"/>
</dbReference>
<comment type="cofactor">
    <cofactor evidence="1">
        <name>[4Fe-4S] cluster</name>
        <dbReference type="ChEBI" id="CHEBI:49883"/>
    </cofactor>
</comment>
<dbReference type="EMBL" id="AP025516">
    <property type="protein sequence ID" value="BDD87824.1"/>
    <property type="molecule type" value="Genomic_DNA"/>
</dbReference>
<dbReference type="InterPro" id="IPR006638">
    <property type="entry name" value="Elp3/MiaA/NifB-like_rSAM"/>
</dbReference>
<evidence type="ECO:0000256" key="3">
    <source>
        <dbReference type="ARBA" id="ARBA00022723"/>
    </source>
</evidence>
<reference evidence="8 9" key="1">
    <citation type="submission" date="2022-01" db="EMBL/GenBank/DDBJ databases">
        <title>Desulfofustis limnae sp. nov., a novel mesophilic sulfate-reducing bacterium isolated from marsh soil.</title>
        <authorList>
            <person name="Watanabe M."/>
            <person name="Takahashi A."/>
            <person name="Kojima H."/>
            <person name="Fukui M."/>
        </authorList>
    </citation>
    <scope>NUCLEOTIDE SEQUENCE [LARGE SCALE GENOMIC DNA]</scope>
    <source>
        <strain evidence="8 9">PPLL</strain>
    </source>
</reference>
<evidence type="ECO:0000256" key="2">
    <source>
        <dbReference type="ARBA" id="ARBA00022691"/>
    </source>
</evidence>
<feature type="domain" description="B12-binding" evidence="6">
    <location>
        <begin position="1"/>
        <end position="135"/>
    </location>
</feature>
<dbReference type="Gene3D" id="3.80.30.20">
    <property type="entry name" value="tm_1862 like domain"/>
    <property type="match status" value="1"/>
</dbReference>
<dbReference type="InterPro" id="IPR058240">
    <property type="entry name" value="rSAM_sf"/>
</dbReference>